<dbReference type="PANTHER" id="PTHR35091:SF2">
    <property type="entry name" value="FLAGELLAR PROTEIN FLIL"/>
    <property type="match status" value="1"/>
</dbReference>
<evidence type="ECO:0000256" key="10">
    <source>
        <dbReference type="RuleBase" id="RU364125"/>
    </source>
</evidence>
<keyword evidence="11" id="KW-0282">Flagellum</keyword>
<evidence type="ECO:0000256" key="8">
    <source>
        <dbReference type="ARBA" id="ARBA00022989"/>
    </source>
</evidence>
<dbReference type="GO" id="GO:0005886">
    <property type="term" value="C:plasma membrane"/>
    <property type="evidence" value="ECO:0007669"/>
    <property type="project" value="UniProtKB-SubCell"/>
</dbReference>
<keyword evidence="5 10" id="KW-0145">Chemotaxis</keyword>
<keyword evidence="11" id="KW-0969">Cilium</keyword>
<keyword evidence="11" id="KW-0966">Cell projection</keyword>
<evidence type="ECO:0000256" key="3">
    <source>
        <dbReference type="ARBA" id="ARBA00008281"/>
    </source>
</evidence>
<reference evidence="11" key="1">
    <citation type="journal article" date="2020" name="mSystems">
        <title>Genome- and Community-Level Interaction Insights into Carbon Utilization and Element Cycling Functions of Hydrothermarchaeota in Hydrothermal Sediment.</title>
        <authorList>
            <person name="Zhou Z."/>
            <person name="Liu Y."/>
            <person name="Xu W."/>
            <person name="Pan J."/>
            <person name="Luo Z.H."/>
            <person name="Li M."/>
        </authorList>
    </citation>
    <scope>NUCLEOTIDE SEQUENCE [LARGE SCALE GENOMIC DNA]</scope>
    <source>
        <strain evidence="11">HyVt-443</strain>
    </source>
</reference>
<evidence type="ECO:0000256" key="1">
    <source>
        <dbReference type="ARBA" id="ARBA00002254"/>
    </source>
</evidence>
<keyword evidence="7 10" id="KW-0283">Flagellar rotation</keyword>
<comment type="caution">
    <text evidence="11">The sequence shown here is derived from an EMBL/GenBank/DDBJ whole genome shotgun (WGS) entry which is preliminary data.</text>
</comment>
<evidence type="ECO:0000256" key="9">
    <source>
        <dbReference type="ARBA" id="ARBA00023136"/>
    </source>
</evidence>
<protein>
    <recommendedName>
        <fullName evidence="10">Flagellar protein FliL</fullName>
    </recommendedName>
</protein>
<dbReference type="Proteomes" id="UP000886251">
    <property type="component" value="Unassembled WGS sequence"/>
</dbReference>
<accession>A0A831RJW4</accession>
<sequence>MANKKGGDDLDLGIEQEGGSKKKMLILIAVGVLVLLGGGLGAGFFLFGGDAATEEEGDGKAAAETGQEEQMPPIYQALSPAFVVNLPPGGRVKMLQIGVDVMARDPALIAFLKHNDPMIRNHLLNLFGTQQGEALRSREGKEKLQAEVLKTLNRIIGEQGGPGEVEAVYFTSFVMQ</sequence>
<feature type="transmembrane region" description="Helical" evidence="10">
    <location>
        <begin position="24"/>
        <end position="47"/>
    </location>
</feature>
<dbReference type="EMBL" id="DRKP01000063">
    <property type="protein sequence ID" value="HEB95920.1"/>
    <property type="molecule type" value="Genomic_DNA"/>
</dbReference>
<comment type="subcellular location">
    <subcellularLocation>
        <location evidence="10">Cell inner membrane</location>
    </subcellularLocation>
    <subcellularLocation>
        <location evidence="2">Cell membrane</location>
        <topology evidence="2">Single-pass membrane protein</topology>
    </subcellularLocation>
</comment>
<keyword evidence="9 10" id="KW-0472">Membrane</keyword>
<dbReference type="Pfam" id="PF03748">
    <property type="entry name" value="FliL"/>
    <property type="match status" value="1"/>
</dbReference>
<gene>
    <name evidence="11" type="ORF">ENI96_05760</name>
</gene>
<evidence type="ECO:0000256" key="4">
    <source>
        <dbReference type="ARBA" id="ARBA00022475"/>
    </source>
</evidence>
<dbReference type="GO" id="GO:0071978">
    <property type="term" value="P:bacterial-type flagellum-dependent swarming motility"/>
    <property type="evidence" value="ECO:0007669"/>
    <property type="project" value="TreeGrafter"/>
</dbReference>
<keyword evidence="6 10" id="KW-0812">Transmembrane</keyword>
<dbReference type="GO" id="GO:0009425">
    <property type="term" value="C:bacterial-type flagellum basal body"/>
    <property type="evidence" value="ECO:0007669"/>
    <property type="project" value="InterPro"/>
</dbReference>
<name>A0A831RJW4_9GAMM</name>
<dbReference type="InterPro" id="IPR005503">
    <property type="entry name" value="FliL"/>
</dbReference>
<keyword evidence="10" id="KW-0997">Cell inner membrane</keyword>
<comment type="function">
    <text evidence="1 10">Controls the rotational direction of flagella during chemotaxis.</text>
</comment>
<evidence type="ECO:0000256" key="2">
    <source>
        <dbReference type="ARBA" id="ARBA00004162"/>
    </source>
</evidence>
<keyword evidence="4" id="KW-1003">Cell membrane</keyword>
<evidence type="ECO:0000256" key="5">
    <source>
        <dbReference type="ARBA" id="ARBA00022500"/>
    </source>
</evidence>
<evidence type="ECO:0000256" key="7">
    <source>
        <dbReference type="ARBA" id="ARBA00022779"/>
    </source>
</evidence>
<dbReference type="GO" id="GO:0006935">
    <property type="term" value="P:chemotaxis"/>
    <property type="evidence" value="ECO:0007669"/>
    <property type="project" value="UniProtKB-KW"/>
</dbReference>
<evidence type="ECO:0000256" key="6">
    <source>
        <dbReference type="ARBA" id="ARBA00022692"/>
    </source>
</evidence>
<organism evidence="11">
    <name type="scientific">Sedimenticola thiotaurini</name>
    <dbReference type="NCBI Taxonomy" id="1543721"/>
    <lineage>
        <taxon>Bacteria</taxon>
        <taxon>Pseudomonadati</taxon>
        <taxon>Pseudomonadota</taxon>
        <taxon>Gammaproteobacteria</taxon>
        <taxon>Chromatiales</taxon>
        <taxon>Sedimenticolaceae</taxon>
        <taxon>Sedimenticola</taxon>
    </lineage>
</organism>
<keyword evidence="8 10" id="KW-1133">Transmembrane helix</keyword>
<proteinExistence type="inferred from homology"/>
<comment type="similarity">
    <text evidence="3 10">Belongs to the FliL family.</text>
</comment>
<dbReference type="AlphaFoldDB" id="A0A831RJW4"/>
<dbReference type="PANTHER" id="PTHR35091">
    <property type="entry name" value="FLAGELLAR PROTEIN FLIL"/>
    <property type="match status" value="1"/>
</dbReference>
<evidence type="ECO:0000313" key="11">
    <source>
        <dbReference type="EMBL" id="HEB95920.1"/>
    </source>
</evidence>